<feature type="transmembrane region" description="Helical" evidence="2">
    <location>
        <begin position="63"/>
        <end position="88"/>
    </location>
</feature>
<dbReference type="AlphaFoldDB" id="A0A7M7HQ41"/>
<sequence>MTDKNDLPVNEKSVKISFLTNPRAVDHQELHDGNSILTQRTSSNPVCKIRTKRRTSIDRCPSILALVQTFLHMIIALAIILVGSPVLVAGIGITERVTLQAGKPGVVPFHLTLRPSDTFQVSYYTLRIESNTHPFCINGEVDIVGFKNPSQLQRFSTSVTDLDTSPCVNLTIDNVDTLDEDGYILTAVWHSFENVRYETVKKEICVQTSPGPAKCFITLSENGDYPYEVHCRATTGSVTTTLSCYQTDQMIDVKIDITDNGLITRGICLLPDDTHFSCCSHDVTSYVSAKMCNDFEWPHGKETTRQTVKSVPTSVTTPTPQTESHTESGTCRQFMLPSLWHFTYLFINLLAFVTIY</sequence>
<feature type="transmembrane region" description="Helical" evidence="2">
    <location>
        <begin position="334"/>
        <end position="355"/>
    </location>
</feature>
<feature type="compositionally biased region" description="Low complexity" evidence="1">
    <location>
        <begin position="307"/>
        <end position="323"/>
    </location>
</feature>
<accession>A0A7M7HQ41</accession>
<dbReference type="OMA" id="THPFCIN"/>
<keyword evidence="2" id="KW-0472">Membrane</keyword>
<evidence type="ECO:0000313" key="4">
    <source>
        <dbReference type="Proteomes" id="UP000007110"/>
    </source>
</evidence>
<protein>
    <submittedName>
        <fullName evidence="3">Uncharacterized protein</fullName>
    </submittedName>
</protein>
<reference evidence="4" key="1">
    <citation type="submission" date="2015-02" db="EMBL/GenBank/DDBJ databases">
        <title>Genome sequencing for Strongylocentrotus purpuratus.</title>
        <authorList>
            <person name="Murali S."/>
            <person name="Liu Y."/>
            <person name="Vee V."/>
            <person name="English A."/>
            <person name="Wang M."/>
            <person name="Skinner E."/>
            <person name="Han Y."/>
            <person name="Muzny D.M."/>
            <person name="Worley K.C."/>
            <person name="Gibbs R.A."/>
        </authorList>
    </citation>
    <scope>NUCLEOTIDE SEQUENCE</scope>
</reference>
<dbReference type="Proteomes" id="UP000007110">
    <property type="component" value="Unassembled WGS sequence"/>
</dbReference>
<reference evidence="3" key="2">
    <citation type="submission" date="2021-01" db="UniProtKB">
        <authorList>
            <consortium name="EnsemblMetazoa"/>
        </authorList>
    </citation>
    <scope>IDENTIFICATION</scope>
</reference>
<name>A0A7M7HQ41_STRPU</name>
<feature type="region of interest" description="Disordered" evidence="1">
    <location>
        <begin position="303"/>
        <end position="327"/>
    </location>
</feature>
<evidence type="ECO:0000256" key="2">
    <source>
        <dbReference type="SAM" id="Phobius"/>
    </source>
</evidence>
<dbReference type="InParanoid" id="A0A7M7HQ41"/>
<organism evidence="3 4">
    <name type="scientific">Strongylocentrotus purpuratus</name>
    <name type="common">Purple sea urchin</name>
    <dbReference type="NCBI Taxonomy" id="7668"/>
    <lineage>
        <taxon>Eukaryota</taxon>
        <taxon>Metazoa</taxon>
        <taxon>Echinodermata</taxon>
        <taxon>Eleutherozoa</taxon>
        <taxon>Echinozoa</taxon>
        <taxon>Echinoidea</taxon>
        <taxon>Euechinoidea</taxon>
        <taxon>Echinacea</taxon>
        <taxon>Camarodonta</taxon>
        <taxon>Echinidea</taxon>
        <taxon>Strongylocentrotidae</taxon>
        <taxon>Strongylocentrotus</taxon>
    </lineage>
</organism>
<proteinExistence type="predicted"/>
<evidence type="ECO:0000313" key="3">
    <source>
        <dbReference type="EnsemblMetazoa" id="XP_011681425"/>
    </source>
</evidence>
<dbReference type="RefSeq" id="XP_011681425.1">
    <property type="nucleotide sequence ID" value="XM_011683123.2"/>
</dbReference>
<dbReference type="OrthoDB" id="10156792at2759"/>
<keyword evidence="2" id="KW-0812">Transmembrane</keyword>
<evidence type="ECO:0000256" key="1">
    <source>
        <dbReference type="SAM" id="MobiDB-lite"/>
    </source>
</evidence>
<keyword evidence="2" id="KW-1133">Transmembrane helix</keyword>
<dbReference type="GeneID" id="105446377"/>
<keyword evidence="4" id="KW-1185">Reference proteome</keyword>
<dbReference type="KEGG" id="spu:105446377"/>
<dbReference type="EnsemblMetazoa" id="XM_011683123">
    <property type="protein sequence ID" value="XP_011681425"/>
    <property type="gene ID" value="LOC105446377"/>
</dbReference>